<dbReference type="CDD" id="cd15831">
    <property type="entry name" value="BTAD"/>
    <property type="match status" value="1"/>
</dbReference>
<dbReference type="Proteomes" id="UP000641386">
    <property type="component" value="Unassembled WGS sequence"/>
</dbReference>
<reference evidence="9" key="1">
    <citation type="journal article" date="2014" name="Int. J. Syst. Evol. Microbiol.">
        <title>Complete genome sequence of Corynebacterium casei LMG S-19264T (=DSM 44701T), isolated from a smear-ripened cheese.</title>
        <authorList>
            <consortium name="US DOE Joint Genome Institute (JGI-PGF)"/>
            <person name="Walter F."/>
            <person name="Albersmeier A."/>
            <person name="Kalinowski J."/>
            <person name="Ruckert C."/>
        </authorList>
    </citation>
    <scope>NUCLEOTIDE SEQUENCE</scope>
    <source>
        <strain evidence="9">JCM 3302</strain>
    </source>
</reference>
<dbReference type="PANTHER" id="PTHR47691:SF3">
    <property type="entry name" value="HTH-TYPE TRANSCRIPTIONAL REGULATOR RV0890C-RELATED"/>
    <property type="match status" value="1"/>
</dbReference>
<reference evidence="9" key="2">
    <citation type="submission" date="2020-09" db="EMBL/GenBank/DDBJ databases">
        <authorList>
            <person name="Sun Q."/>
            <person name="Ohkuma M."/>
        </authorList>
    </citation>
    <scope>NUCLEOTIDE SEQUENCE</scope>
    <source>
        <strain evidence="9">JCM 3302</strain>
    </source>
</reference>
<evidence type="ECO:0000256" key="2">
    <source>
        <dbReference type="ARBA" id="ARBA00023012"/>
    </source>
</evidence>
<dbReference type="GO" id="GO:0003677">
    <property type="term" value="F:DNA binding"/>
    <property type="evidence" value="ECO:0007669"/>
    <property type="project" value="UniProtKB-UniRule"/>
</dbReference>
<dbReference type="InterPro" id="IPR011990">
    <property type="entry name" value="TPR-like_helical_dom_sf"/>
</dbReference>
<feature type="compositionally biased region" description="Low complexity" evidence="7">
    <location>
        <begin position="291"/>
        <end position="306"/>
    </location>
</feature>
<dbReference type="PROSITE" id="PS51755">
    <property type="entry name" value="OMPR_PHOB"/>
    <property type="match status" value="1"/>
</dbReference>
<dbReference type="Pfam" id="PF00486">
    <property type="entry name" value="Trans_reg_C"/>
    <property type="match status" value="1"/>
</dbReference>
<dbReference type="InterPro" id="IPR036388">
    <property type="entry name" value="WH-like_DNA-bd_sf"/>
</dbReference>
<keyword evidence="10" id="KW-1185">Reference proteome</keyword>
<evidence type="ECO:0000313" key="10">
    <source>
        <dbReference type="Proteomes" id="UP000641386"/>
    </source>
</evidence>
<feature type="DNA-binding region" description="OmpR/PhoB-type" evidence="6">
    <location>
        <begin position="18"/>
        <end position="114"/>
    </location>
</feature>
<proteinExistence type="inferred from homology"/>
<dbReference type="SMART" id="SM00862">
    <property type="entry name" value="Trans_reg_C"/>
    <property type="match status" value="1"/>
</dbReference>
<keyword evidence="2" id="KW-0902">Two-component regulatory system</keyword>
<dbReference type="AlphaFoldDB" id="A0A919E0C1"/>
<protein>
    <recommendedName>
        <fullName evidence="8">OmpR/PhoB-type domain-containing protein</fullName>
    </recommendedName>
</protein>
<keyword evidence="4 6" id="KW-0238">DNA-binding</keyword>
<evidence type="ECO:0000259" key="8">
    <source>
        <dbReference type="PROSITE" id="PS51755"/>
    </source>
</evidence>
<dbReference type="InterPro" id="IPR005158">
    <property type="entry name" value="BTAD"/>
</dbReference>
<dbReference type="RefSeq" id="WP_229903959.1">
    <property type="nucleotide sequence ID" value="NZ_BNBC01000048.1"/>
</dbReference>
<dbReference type="SMART" id="SM01043">
    <property type="entry name" value="BTAD"/>
    <property type="match status" value="1"/>
</dbReference>
<evidence type="ECO:0000256" key="5">
    <source>
        <dbReference type="ARBA" id="ARBA00023163"/>
    </source>
</evidence>
<evidence type="ECO:0000256" key="3">
    <source>
        <dbReference type="ARBA" id="ARBA00023015"/>
    </source>
</evidence>
<sequence length="1160" mass="124500">MRYRILGVTQAEDDQGTGMSRDTGMPGGTGMSRDTGMPEGTVVPVGGPRLRALLTALALRAGRVTAPEALIDEVWGDDPPQDAPAALQALVGRLRRALGKDAIRSEAGGYRLAAEREDVDLFVFERLVRDGATALHRGDADIAARTLDAALALWRGPALADLPDRAVAARPEALRLEAVRARADARLRLGRAPEVVPELKELTAAHPYDEPLHALLIRALRDTGRGADALAAYETFRRALADGLGTDPGPELRALHAELLAPTAAPAGPAAAAGGATEAAPAPGPAPVAAPAPSSAPALAPAAAEPFPDRTGTVRRTAQRPDRAGNIRPRLTSFVGREPELAAIRSDMHRGRLVTLTGPGGSGKTRLAEEAAAGLPQAWLVELAPLDRPEAVPGAVVSALGLRETVLMTNELTAPQDDPVALLVEYCAPRGELLILDNCEHVIGAAADLAETLLTRCPGLTILATSREPLGVPGELVRPVEPLLPDQAHRLFAERAAAVRPDGDAVLGDEEAVAEICRRLDGLPLAIELAAARLRLLTPRQIADRLDDRFRLLTAGSRTVLPRQQTLRAVVDWSWDLLDERERTALREVSVFAGGWDLAAAEAVCTGPVADLVGALVDKSLIVATPADGEGGMRYRMLETIHEYAVERAAEVPELRAAAERRHRAWVRALVERAEPLLRSAAQLPWIARLENELDNIRAALDRALGAGDEEEAGALVLAMGWFWWLRNYRREAIEWTQRVLRLGIARDAGVDTVDTLLDAPDGETGHPLHALRMDLRMLHLFLISESQPPDEVRSERFQRYVTRVRAAFEGGGPRAARMPGLIWPLTVYYASTPDDIRPAMDKAVANCRVHGGDWETGVTLMFRTHMVVDSPGNLRGVDDDLAELRRLSRRVGDRWMRAQVCSATGEAAMARGRYEEARGEYEEALRLAHEVGAHAESPFLLARLAEIAYRSGDRAGALSTLDEAGAAAERHRVADSRAFVALLRAQIALDDGDVAGARTLWEAARAETERGTPPPQFEAMLGAVGALVAVAESGPEHGLPLLADALRAAVEQRCSEVVTAGLVDMAAEPLARLGDLPRAVRLLAAADRWRGGRPRPMQERVLAERVEAEARAALTADRCAAERTRGAALTVDDVLAELAQAVRTHPARAGDRRLPAGEP</sequence>
<dbReference type="InterPro" id="IPR016032">
    <property type="entry name" value="Sig_transdc_resp-reg_C-effctor"/>
</dbReference>
<dbReference type="GO" id="GO:0006355">
    <property type="term" value="P:regulation of DNA-templated transcription"/>
    <property type="evidence" value="ECO:0007669"/>
    <property type="project" value="InterPro"/>
</dbReference>
<evidence type="ECO:0000256" key="6">
    <source>
        <dbReference type="PROSITE-ProRule" id="PRU01091"/>
    </source>
</evidence>
<dbReference type="Pfam" id="PF03704">
    <property type="entry name" value="BTAD"/>
    <property type="match status" value="1"/>
</dbReference>
<evidence type="ECO:0000256" key="4">
    <source>
        <dbReference type="ARBA" id="ARBA00023125"/>
    </source>
</evidence>
<keyword evidence="3" id="KW-0805">Transcription regulation</keyword>
<dbReference type="SUPFAM" id="SSF46894">
    <property type="entry name" value="C-terminal effector domain of the bipartite response regulators"/>
    <property type="match status" value="1"/>
</dbReference>
<organism evidence="9 10">
    <name type="scientific">Streptomyces spiralis</name>
    <dbReference type="NCBI Taxonomy" id="66376"/>
    <lineage>
        <taxon>Bacteria</taxon>
        <taxon>Bacillati</taxon>
        <taxon>Actinomycetota</taxon>
        <taxon>Actinomycetes</taxon>
        <taxon>Kitasatosporales</taxon>
        <taxon>Streptomycetaceae</taxon>
        <taxon>Streptomyces</taxon>
    </lineage>
</organism>
<feature type="region of interest" description="Disordered" evidence="7">
    <location>
        <begin position="266"/>
        <end position="329"/>
    </location>
</feature>
<evidence type="ECO:0000256" key="1">
    <source>
        <dbReference type="ARBA" id="ARBA00005820"/>
    </source>
</evidence>
<keyword evidence="5" id="KW-0804">Transcription</keyword>
<dbReference type="FunFam" id="1.25.40.10:FF:000222">
    <property type="entry name" value="SARP family transcriptional regulator"/>
    <property type="match status" value="1"/>
</dbReference>
<comment type="caution">
    <text evidence="9">The sequence shown here is derived from an EMBL/GenBank/DDBJ whole genome shotgun (WGS) entry which is preliminary data.</text>
</comment>
<dbReference type="EMBL" id="BNBC01000048">
    <property type="protein sequence ID" value="GHF05175.1"/>
    <property type="molecule type" value="Genomic_DNA"/>
</dbReference>
<gene>
    <name evidence="9" type="ORF">GCM10014715_71650</name>
</gene>
<dbReference type="GO" id="GO:0000160">
    <property type="term" value="P:phosphorelay signal transduction system"/>
    <property type="evidence" value="ECO:0007669"/>
    <property type="project" value="UniProtKB-KW"/>
</dbReference>
<dbReference type="Gene3D" id="1.25.40.10">
    <property type="entry name" value="Tetratricopeptide repeat domain"/>
    <property type="match status" value="2"/>
</dbReference>
<comment type="similarity">
    <text evidence="1">Belongs to the AfsR/DnrI/RedD regulatory family.</text>
</comment>
<dbReference type="PANTHER" id="PTHR47691">
    <property type="entry name" value="REGULATOR-RELATED"/>
    <property type="match status" value="1"/>
</dbReference>
<accession>A0A919E0C1</accession>
<feature type="domain" description="OmpR/PhoB-type" evidence="8">
    <location>
        <begin position="18"/>
        <end position="114"/>
    </location>
</feature>
<dbReference type="InterPro" id="IPR001867">
    <property type="entry name" value="OmpR/PhoB-type_DNA-bd"/>
</dbReference>
<feature type="compositionally biased region" description="Low complexity" evidence="7">
    <location>
        <begin position="266"/>
        <end position="281"/>
    </location>
</feature>
<dbReference type="SUPFAM" id="SSF48452">
    <property type="entry name" value="TPR-like"/>
    <property type="match status" value="2"/>
</dbReference>
<evidence type="ECO:0000313" key="9">
    <source>
        <dbReference type="EMBL" id="GHF05175.1"/>
    </source>
</evidence>
<evidence type="ECO:0000256" key="7">
    <source>
        <dbReference type="SAM" id="MobiDB-lite"/>
    </source>
</evidence>
<dbReference type="SUPFAM" id="SSF52540">
    <property type="entry name" value="P-loop containing nucleoside triphosphate hydrolases"/>
    <property type="match status" value="1"/>
</dbReference>
<name>A0A919E0C1_9ACTN</name>
<dbReference type="Gene3D" id="1.10.10.10">
    <property type="entry name" value="Winged helix-like DNA-binding domain superfamily/Winged helix DNA-binding domain"/>
    <property type="match status" value="1"/>
</dbReference>
<dbReference type="InterPro" id="IPR027417">
    <property type="entry name" value="P-loop_NTPase"/>
</dbReference>
<dbReference type="Gene3D" id="3.40.50.300">
    <property type="entry name" value="P-loop containing nucleotide triphosphate hydrolases"/>
    <property type="match status" value="1"/>
</dbReference>
<feature type="region of interest" description="Disordered" evidence="7">
    <location>
        <begin position="1"/>
        <end position="36"/>
    </location>
</feature>